<evidence type="ECO:0000256" key="1">
    <source>
        <dbReference type="SAM" id="MobiDB-lite"/>
    </source>
</evidence>
<reference evidence="2 3" key="1">
    <citation type="journal article" date="2016" name="Genome Announc.">
        <title>Genome Sequence of Madurella mycetomatis mm55, Isolated from a Human Mycetoma Case in Sudan.</title>
        <authorList>
            <person name="Smit S."/>
            <person name="Derks M.F."/>
            <person name="Bervoets S."/>
            <person name="Fahal A."/>
            <person name="van Leeuwen W."/>
            <person name="van Belkum A."/>
            <person name="van de Sande W.W."/>
        </authorList>
    </citation>
    <scope>NUCLEOTIDE SEQUENCE [LARGE SCALE GENOMIC DNA]</scope>
    <source>
        <strain evidence="3">mm55</strain>
    </source>
</reference>
<sequence length="640" mass="69879">MNWTEGTLYRYNRGRLRKANQDHQDEKEYFAWARARAAELKAAAENGQPPISFLQQSGKKRIKTTAALDDSPLPTISRFFQEPSARAEPANPPGTVRDPLPSLTTTHSRLASENHSIGKISVTGVLGSRSRPSHIVGVKKRSLRHLHQVHAYPPRGDVMVEIAVARPGRAVSPVPSSRKAENDTWRDWLDEASSAVSSHAAVEGSRESLEYKVSPRVSEMHQPTQDAQQSLPAMEGLLLHRTNRRHPENDQLVSSSDCFEIPGRYEELLSRLRRLEQFDGPAVAIPSTDHLIETNPEDYHPIWDLRINGERTIAPVTDMSVHRKGNVVTKGDKTQQKDDASLSSVEMRPSDCTPTSSLDMEPPLAAQQAPAVPEGTDPDQAWKAFVFGDEGSEEARKVAYEGSGHEAARILQPSNSPIPSEQCAASECNSNRATICTLHNHSDGATPESTETREPTETSTSLQVTHSDSSMETDAMSAVNGSEISAEAPSVEVNAGTSIVSAVESVRDSSHGDSPEFVDNAECDTSKPDTGPSSMATSMAAILAQSITASTEQGALGDQFRFAPPKLFMGSRSNLPDTKRRMEANASTILARRRRGRPRKKASDSRADIRALPNHSGDPIDEFEDEECPRNSLFPALELA</sequence>
<dbReference type="Proteomes" id="UP000078237">
    <property type="component" value="Unassembled WGS sequence"/>
</dbReference>
<evidence type="ECO:0000313" key="3">
    <source>
        <dbReference type="Proteomes" id="UP000078237"/>
    </source>
</evidence>
<feature type="compositionally biased region" description="Basic residues" evidence="1">
    <location>
        <begin position="591"/>
        <end position="600"/>
    </location>
</feature>
<comment type="caution">
    <text evidence="2">The sequence shown here is derived from an EMBL/GenBank/DDBJ whole genome shotgun (WGS) entry which is preliminary data.</text>
</comment>
<protein>
    <submittedName>
        <fullName evidence="2">Uncharacterized protein</fullName>
    </submittedName>
</protein>
<feature type="region of interest" description="Disordered" evidence="1">
    <location>
        <begin position="504"/>
        <end position="535"/>
    </location>
</feature>
<name>A0A175VU54_9PEZI</name>
<dbReference type="VEuPathDB" id="FungiDB:MMYC01_209337"/>
<accession>A0A175VU54</accession>
<feature type="compositionally biased region" description="Polar residues" evidence="1">
    <location>
        <begin position="462"/>
        <end position="472"/>
    </location>
</feature>
<gene>
    <name evidence="2" type="ORF">MMYC01_209337</name>
</gene>
<feature type="compositionally biased region" description="Basic and acidic residues" evidence="1">
    <location>
        <begin position="505"/>
        <end position="514"/>
    </location>
</feature>
<feature type="region of interest" description="Disordered" evidence="1">
    <location>
        <begin position="330"/>
        <end position="362"/>
    </location>
</feature>
<proteinExistence type="predicted"/>
<dbReference type="EMBL" id="LCTW02000371">
    <property type="protein sequence ID" value="KXX74254.1"/>
    <property type="molecule type" value="Genomic_DNA"/>
</dbReference>
<feature type="compositionally biased region" description="Basic and acidic residues" evidence="1">
    <location>
        <begin position="330"/>
        <end position="340"/>
    </location>
</feature>
<evidence type="ECO:0000313" key="2">
    <source>
        <dbReference type="EMBL" id="KXX74254.1"/>
    </source>
</evidence>
<dbReference type="OrthoDB" id="5426563at2759"/>
<organism evidence="2 3">
    <name type="scientific">Madurella mycetomatis</name>
    <dbReference type="NCBI Taxonomy" id="100816"/>
    <lineage>
        <taxon>Eukaryota</taxon>
        <taxon>Fungi</taxon>
        <taxon>Dikarya</taxon>
        <taxon>Ascomycota</taxon>
        <taxon>Pezizomycotina</taxon>
        <taxon>Sordariomycetes</taxon>
        <taxon>Sordariomycetidae</taxon>
        <taxon>Sordariales</taxon>
        <taxon>Sordariales incertae sedis</taxon>
        <taxon>Madurella</taxon>
    </lineage>
</organism>
<feature type="region of interest" description="Disordered" evidence="1">
    <location>
        <begin position="591"/>
        <end position="640"/>
    </location>
</feature>
<feature type="region of interest" description="Disordered" evidence="1">
    <location>
        <begin position="439"/>
        <end position="478"/>
    </location>
</feature>
<feature type="region of interest" description="Disordered" evidence="1">
    <location>
        <begin position="82"/>
        <end position="103"/>
    </location>
</feature>
<dbReference type="AlphaFoldDB" id="A0A175VU54"/>
<keyword evidence="3" id="KW-1185">Reference proteome</keyword>